<evidence type="ECO:0000256" key="1">
    <source>
        <dbReference type="ARBA" id="ARBA00004651"/>
    </source>
</evidence>
<dbReference type="Proteomes" id="UP000190229">
    <property type="component" value="Unassembled WGS sequence"/>
</dbReference>
<accession>A0A1V4ERL3</accession>
<keyword evidence="5 7" id="KW-1133">Transmembrane helix</keyword>
<evidence type="ECO:0000256" key="7">
    <source>
        <dbReference type="SAM" id="Phobius"/>
    </source>
</evidence>
<dbReference type="GO" id="GO:0019646">
    <property type="term" value="P:aerobic electron transport chain"/>
    <property type="evidence" value="ECO:0007669"/>
    <property type="project" value="TreeGrafter"/>
</dbReference>
<evidence type="ECO:0000256" key="5">
    <source>
        <dbReference type="ARBA" id="ARBA00022989"/>
    </source>
</evidence>
<gene>
    <name evidence="8" type="ORF">B2M26_10930</name>
</gene>
<name>A0A1V4ERL3_9BACL</name>
<reference evidence="8 9" key="1">
    <citation type="submission" date="2017-02" db="EMBL/GenBank/DDBJ databases">
        <title>Draft genome of Acidibacillus ferrooxidans Huett2.</title>
        <authorList>
            <person name="Schopf S."/>
        </authorList>
    </citation>
    <scope>NUCLEOTIDE SEQUENCE [LARGE SCALE GENOMIC DNA]</scope>
    <source>
        <strain evidence="8 9">Huett2</strain>
    </source>
</reference>
<dbReference type="EMBL" id="MWPS01000027">
    <property type="protein sequence ID" value="OPG15576.1"/>
    <property type="molecule type" value="Genomic_DNA"/>
</dbReference>
<evidence type="ECO:0000256" key="3">
    <source>
        <dbReference type="ARBA" id="ARBA00022475"/>
    </source>
</evidence>
<dbReference type="Pfam" id="PF03626">
    <property type="entry name" value="COX4_pro"/>
    <property type="match status" value="1"/>
</dbReference>
<evidence type="ECO:0000256" key="6">
    <source>
        <dbReference type="ARBA" id="ARBA00023136"/>
    </source>
</evidence>
<keyword evidence="6 7" id="KW-0472">Membrane</keyword>
<feature type="transmembrane region" description="Helical" evidence="7">
    <location>
        <begin position="81"/>
        <end position="102"/>
    </location>
</feature>
<feature type="transmembrane region" description="Helical" evidence="7">
    <location>
        <begin position="21"/>
        <end position="40"/>
    </location>
</feature>
<proteinExistence type="inferred from homology"/>
<dbReference type="PANTHER" id="PTHR36835:SF1">
    <property type="entry name" value="CYTOCHROME BO(3) UBIQUINOL OXIDASE SUBUNIT 4"/>
    <property type="match status" value="1"/>
</dbReference>
<keyword evidence="9" id="KW-1185">Reference proteome</keyword>
<dbReference type="GO" id="GO:0009486">
    <property type="term" value="F:cytochrome bo3 ubiquinol oxidase activity"/>
    <property type="evidence" value="ECO:0007669"/>
    <property type="project" value="TreeGrafter"/>
</dbReference>
<dbReference type="PANTHER" id="PTHR36835">
    <property type="entry name" value="CYTOCHROME BO(3) UBIQUINOL OXIDASE SUBUNIT 4"/>
    <property type="match status" value="1"/>
</dbReference>
<evidence type="ECO:0000313" key="9">
    <source>
        <dbReference type="Proteomes" id="UP000190229"/>
    </source>
</evidence>
<evidence type="ECO:0000256" key="2">
    <source>
        <dbReference type="ARBA" id="ARBA00008079"/>
    </source>
</evidence>
<feature type="transmembrane region" description="Helical" evidence="7">
    <location>
        <begin position="46"/>
        <end position="69"/>
    </location>
</feature>
<dbReference type="RefSeq" id="WP_079291155.1">
    <property type="nucleotide sequence ID" value="NZ_MWPS01000027.1"/>
</dbReference>
<keyword evidence="3" id="KW-1003">Cell membrane</keyword>
<dbReference type="GO" id="GO:0009319">
    <property type="term" value="C:cytochrome o ubiquinol oxidase complex"/>
    <property type="evidence" value="ECO:0007669"/>
    <property type="project" value="TreeGrafter"/>
</dbReference>
<dbReference type="InterPro" id="IPR050968">
    <property type="entry name" value="Cytochrome_c_oxidase_bac_sub4"/>
</dbReference>
<dbReference type="GO" id="GO:0015990">
    <property type="term" value="P:electron transport coupled proton transport"/>
    <property type="evidence" value="ECO:0007669"/>
    <property type="project" value="TreeGrafter"/>
</dbReference>
<dbReference type="GO" id="GO:0005886">
    <property type="term" value="C:plasma membrane"/>
    <property type="evidence" value="ECO:0007669"/>
    <property type="project" value="UniProtKB-SubCell"/>
</dbReference>
<dbReference type="GO" id="GO:0015078">
    <property type="term" value="F:proton transmembrane transporter activity"/>
    <property type="evidence" value="ECO:0007669"/>
    <property type="project" value="TreeGrafter"/>
</dbReference>
<sequence>MNVESEKVDGRIHPKHSAKKYIVGYLSSLVLTALAYTFALKRSFTLGPLLIVLMVLAGLQIVVQLYFFMHATEGDGPPFHLGALVLGLFFTFAVALMSVWIMGFPAFSARVS</sequence>
<dbReference type="AlphaFoldDB" id="A0A1V4ERL3"/>
<comment type="caution">
    <text evidence="8">The sequence shown here is derived from an EMBL/GenBank/DDBJ whole genome shotgun (WGS) entry which is preliminary data.</text>
</comment>
<organism evidence="8 9">
    <name type="scientific">Ferroacidibacillus organovorans</name>
    <dbReference type="NCBI Taxonomy" id="1765683"/>
    <lineage>
        <taxon>Bacteria</taxon>
        <taxon>Bacillati</taxon>
        <taxon>Bacillota</taxon>
        <taxon>Bacilli</taxon>
        <taxon>Bacillales</taxon>
        <taxon>Alicyclobacillaceae</taxon>
        <taxon>Ferroacidibacillus</taxon>
    </lineage>
</organism>
<protein>
    <submittedName>
        <fullName evidence="8">Cytochrome C oxidase subunit IV</fullName>
    </submittedName>
</protein>
<evidence type="ECO:0000256" key="4">
    <source>
        <dbReference type="ARBA" id="ARBA00022692"/>
    </source>
</evidence>
<evidence type="ECO:0000313" key="8">
    <source>
        <dbReference type="EMBL" id="OPG15576.1"/>
    </source>
</evidence>
<keyword evidence="4 7" id="KW-0812">Transmembrane</keyword>
<comment type="similarity">
    <text evidence="2">Belongs to the cytochrome c oxidase bacterial subunit 4 family.</text>
</comment>
<dbReference type="InterPro" id="IPR005171">
    <property type="entry name" value="Cyt_c_oxidase_su4_prok"/>
</dbReference>
<comment type="subcellular location">
    <subcellularLocation>
        <location evidence="1">Cell membrane</location>
        <topology evidence="1">Multi-pass membrane protein</topology>
    </subcellularLocation>
</comment>